<dbReference type="EMBL" id="ML179489">
    <property type="protein sequence ID" value="THU86615.1"/>
    <property type="molecule type" value="Genomic_DNA"/>
</dbReference>
<name>A0A4V4HDB6_DENBC</name>
<sequence length="765" mass="86728">GFHTSDARSTSSNLESHHSPHNSCPNCSSYHCKSDDENFLRAMEEGRSDYRHRLEWMWYCISKAAPRAAWWDYEPVWCTLVESDDIWSIWENGDDLSLPVAPTSGMRVKYPRNPSSVNCEIPSLIPKWWNMLPELVKDNLIIDNHSWDRFRVEQRRRGHTCMEDLSEEKMWSTWITVQALIGTSIHYILNNLLGNCNLADLNLSNPMYWHCDLDLQESLLNQATLHKVDEWLTDIWSTSNNGYDNSDLRNHVGKTLDHIPYGLEMYLNYNEEDLKPHWTETQTAISRISHSESSVGTESDSVEPASWVSAVVLFTLAKIYGLGPLTTEHFVDTIKYTFLLGPMQSLADKDKKRRVKRLIIKVNYPRYQRMLYGYGSLPLYDEDLKMLTKKLSSLSVNMALLDQGGKISLGFNSDNEYSEDEDEDEDEEDTQVSDIEDPEEEYTQASSPSMPEPESLVQLPGPASNHENNALNFEHLETQNVTEGQTLLDPHYLPLSYTVDTSPNQVQPLMSSPSGTDYTQSYSTTIESTDLFTMANFNPQENGHLFTFQGSGNSSQHREQIDDIFNGSASGKIPLGHGTQTPVVQPLENTPFIAETGTSHSTNTTGKIDYSGQGNFKNISQWDPADTSYDQHVGQNEVAQCTVFILAQYAVVPPALRHQANVPKMWTRPPKPPRVDKIRIEIKKQLISMLVYLKKNVRRSKSQGVNFPGETSSKFSKSTNASSKIGQQVLLSLDPSGSGSGNKWSRDEQGSDIEERENNQRRLEI</sequence>
<evidence type="ECO:0000256" key="1">
    <source>
        <dbReference type="SAM" id="MobiDB-lite"/>
    </source>
</evidence>
<feature type="non-terminal residue" evidence="2">
    <location>
        <position position="1"/>
    </location>
</feature>
<evidence type="ECO:0000313" key="2">
    <source>
        <dbReference type="EMBL" id="THU86615.1"/>
    </source>
</evidence>
<feature type="region of interest" description="Disordered" evidence="1">
    <location>
        <begin position="701"/>
        <end position="765"/>
    </location>
</feature>
<feature type="compositionally biased region" description="Low complexity" evidence="1">
    <location>
        <begin position="712"/>
        <end position="724"/>
    </location>
</feature>
<evidence type="ECO:0000313" key="3">
    <source>
        <dbReference type="Proteomes" id="UP000297245"/>
    </source>
</evidence>
<gene>
    <name evidence="2" type="ORF">K435DRAFT_922349</name>
</gene>
<organism evidence="2 3">
    <name type="scientific">Dendrothele bispora (strain CBS 962.96)</name>
    <dbReference type="NCBI Taxonomy" id="1314807"/>
    <lineage>
        <taxon>Eukaryota</taxon>
        <taxon>Fungi</taxon>
        <taxon>Dikarya</taxon>
        <taxon>Basidiomycota</taxon>
        <taxon>Agaricomycotina</taxon>
        <taxon>Agaricomycetes</taxon>
        <taxon>Agaricomycetidae</taxon>
        <taxon>Agaricales</taxon>
        <taxon>Agaricales incertae sedis</taxon>
        <taxon>Dendrothele</taxon>
    </lineage>
</organism>
<feature type="compositionally biased region" description="Basic and acidic residues" evidence="1">
    <location>
        <begin position="756"/>
        <end position="765"/>
    </location>
</feature>
<reference evidence="2 3" key="1">
    <citation type="journal article" date="2019" name="Nat. Ecol. Evol.">
        <title>Megaphylogeny resolves global patterns of mushroom evolution.</title>
        <authorList>
            <person name="Varga T."/>
            <person name="Krizsan K."/>
            <person name="Foldi C."/>
            <person name="Dima B."/>
            <person name="Sanchez-Garcia M."/>
            <person name="Sanchez-Ramirez S."/>
            <person name="Szollosi G.J."/>
            <person name="Szarkandi J.G."/>
            <person name="Papp V."/>
            <person name="Albert L."/>
            <person name="Andreopoulos W."/>
            <person name="Angelini C."/>
            <person name="Antonin V."/>
            <person name="Barry K.W."/>
            <person name="Bougher N.L."/>
            <person name="Buchanan P."/>
            <person name="Buyck B."/>
            <person name="Bense V."/>
            <person name="Catcheside P."/>
            <person name="Chovatia M."/>
            <person name="Cooper J."/>
            <person name="Damon W."/>
            <person name="Desjardin D."/>
            <person name="Finy P."/>
            <person name="Geml J."/>
            <person name="Haridas S."/>
            <person name="Hughes K."/>
            <person name="Justo A."/>
            <person name="Karasinski D."/>
            <person name="Kautmanova I."/>
            <person name="Kiss B."/>
            <person name="Kocsube S."/>
            <person name="Kotiranta H."/>
            <person name="LaButti K.M."/>
            <person name="Lechner B.E."/>
            <person name="Liimatainen K."/>
            <person name="Lipzen A."/>
            <person name="Lukacs Z."/>
            <person name="Mihaltcheva S."/>
            <person name="Morgado L.N."/>
            <person name="Niskanen T."/>
            <person name="Noordeloos M.E."/>
            <person name="Ohm R.A."/>
            <person name="Ortiz-Santana B."/>
            <person name="Ovrebo C."/>
            <person name="Racz N."/>
            <person name="Riley R."/>
            <person name="Savchenko A."/>
            <person name="Shiryaev A."/>
            <person name="Soop K."/>
            <person name="Spirin V."/>
            <person name="Szebenyi C."/>
            <person name="Tomsovsky M."/>
            <person name="Tulloss R.E."/>
            <person name="Uehling J."/>
            <person name="Grigoriev I.V."/>
            <person name="Vagvolgyi C."/>
            <person name="Papp T."/>
            <person name="Martin F.M."/>
            <person name="Miettinen O."/>
            <person name="Hibbett D.S."/>
            <person name="Nagy L.G."/>
        </authorList>
    </citation>
    <scope>NUCLEOTIDE SEQUENCE [LARGE SCALE GENOMIC DNA]</scope>
    <source>
        <strain evidence="2 3">CBS 962.96</strain>
    </source>
</reference>
<keyword evidence="3" id="KW-1185">Reference proteome</keyword>
<proteinExistence type="predicted"/>
<feature type="compositionally biased region" description="Acidic residues" evidence="1">
    <location>
        <begin position="416"/>
        <end position="442"/>
    </location>
</feature>
<protein>
    <submittedName>
        <fullName evidence="2">Uncharacterized protein</fullName>
    </submittedName>
</protein>
<dbReference type="Proteomes" id="UP000297245">
    <property type="component" value="Unassembled WGS sequence"/>
</dbReference>
<feature type="compositionally biased region" description="Polar residues" evidence="1">
    <location>
        <begin position="702"/>
        <end position="711"/>
    </location>
</feature>
<accession>A0A4V4HDB6</accession>
<dbReference type="AlphaFoldDB" id="A0A4V4HDB6"/>
<feature type="region of interest" description="Disordered" evidence="1">
    <location>
        <begin position="1"/>
        <end position="26"/>
    </location>
</feature>
<dbReference type="OrthoDB" id="3115065at2759"/>
<feature type="region of interest" description="Disordered" evidence="1">
    <location>
        <begin position="411"/>
        <end position="468"/>
    </location>
</feature>